<dbReference type="AlphaFoldDB" id="A0A4Y3TPB9"/>
<evidence type="ECO:0000256" key="1">
    <source>
        <dbReference type="SAM" id="Phobius"/>
    </source>
</evidence>
<sequence>MGVAPTRAADGEGGVLAAGERNGYADGGLCPKSISYAAFVAAVALFSVVQLRRSSVPVCFMRRL</sequence>
<evidence type="ECO:0000313" key="2">
    <source>
        <dbReference type="EMBL" id="GEB82877.1"/>
    </source>
</evidence>
<accession>A0A4Y3TPB9</accession>
<keyword evidence="3" id="KW-1185">Reference proteome</keyword>
<gene>
    <name evidence="2" type="ORF">AOR01nite_13540</name>
</gene>
<dbReference type="EMBL" id="BJMU01000005">
    <property type="protein sequence ID" value="GEB82877.1"/>
    <property type="molecule type" value="Genomic_DNA"/>
</dbReference>
<protein>
    <submittedName>
        <fullName evidence="2">Uncharacterized protein</fullName>
    </submittedName>
</protein>
<dbReference type="Proteomes" id="UP000317617">
    <property type="component" value="Unassembled WGS sequence"/>
</dbReference>
<reference evidence="2 3" key="1">
    <citation type="submission" date="2019-06" db="EMBL/GenBank/DDBJ databases">
        <title>Whole genome shotgun sequence of Acetobacter orleanensis NBRC 13752.</title>
        <authorList>
            <person name="Hosoyama A."/>
            <person name="Uohara A."/>
            <person name="Ohji S."/>
            <person name="Ichikawa N."/>
        </authorList>
    </citation>
    <scope>NUCLEOTIDE SEQUENCE [LARGE SCALE GENOMIC DNA]</scope>
    <source>
        <strain evidence="2 3">NBRC 13752</strain>
    </source>
</reference>
<comment type="caution">
    <text evidence="2">The sequence shown here is derived from an EMBL/GenBank/DDBJ whole genome shotgun (WGS) entry which is preliminary data.</text>
</comment>
<keyword evidence="1" id="KW-0472">Membrane</keyword>
<proteinExistence type="predicted"/>
<keyword evidence="1" id="KW-0812">Transmembrane</keyword>
<evidence type="ECO:0000313" key="3">
    <source>
        <dbReference type="Proteomes" id="UP000317617"/>
    </source>
</evidence>
<feature type="transmembrane region" description="Helical" evidence="1">
    <location>
        <begin position="34"/>
        <end position="52"/>
    </location>
</feature>
<name>A0A4Y3TPB9_9PROT</name>
<organism evidence="2 3">
    <name type="scientific">Acetobacter orleanensis</name>
    <dbReference type="NCBI Taxonomy" id="104099"/>
    <lineage>
        <taxon>Bacteria</taxon>
        <taxon>Pseudomonadati</taxon>
        <taxon>Pseudomonadota</taxon>
        <taxon>Alphaproteobacteria</taxon>
        <taxon>Acetobacterales</taxon>
        <taxon>Acetobacteraceae</taxon>
        <taxon>Acetobacter</taxon>
    </lineage>
</organism>
<keyword evidence="1" id="KW-1133">Transmembrane helix</keyword>